<reference evidence="2 3" key="1">
    <citation type="submission" date="2024-04" db="EMBL/GenBank/DDBJ databases">
        <authorList>
            <person name="Fracassetti M."/>
        </authorList>
    </citation>
    <scope>NUCLEOTIDE SEQUENCE [LARGE SCALE GENOMIC DNA]</scope>
</reference>
<dbReference type="InterPro" id="IPR025558">
    <property type="entry name" value="DUF4283"/>
</dbReference>
<evidence type="ECO:0000313" key="2">
    <source>
        <dbReference type="EMBL" id="CAL1378017.1"/>
    </source>
</evidence>
<proteinExistence type="predicted"/>
<feature type="domain" description="DUF4283" evidence="1">
    <location>
        <begin position="24"/>
        <end position="102"/>
    </location>
</feature>
<evidence type="ECO:0000259" key="1">
    <source>
        <dbReference type="Pfam" id="PF14111"/>
    </source>
</evidence>
<dbReference type="Pfam" id="PF14111">
    <property type="entry name" value="DUF4283"/>
    <property type="match status" value="1"/>
</dbReference>
<keyword evidence="3" id="KW-1185">Reference proteome</keyword>
<gene>
    <name evidence="2" type="ORF">LTRI10_LOCUS19625</name>
</gene>
<evidence type="ECO:0000313" key="3">
    <source>
        <dbReference type="Proteomes" id="UP001497516"/>
    </source>
</evidence>
<name>A0AAV2DWV5_9ROSI</name>
<sequence length="107" mass="12428">MAHVTSDEVVQFSMEEVQSTKYRVSHSLLGRVFTTNRISTTELREAVLTSWLKQGCLKVVLAKHGLVELMLPSEEARIWVLKRTPWVINDQILHLRPWTPEITKQIF</sequence>
<dbReference type="AlphaFoldDB" id="A0AAV2DWV5"/>
<dbReference type="EMBL" id="OZ034816">
    <property type="protein sequence ID" value="CAL1378017.1"/>
    <property type="molecule type" value="Genomic_DNA"/>
</dbReference>
<dbReference type="Proteomes" id="UP001497516">
    <property type="component" value="Chromosome 3"/>
</dbReference>
<organism evidence="2 3">
    <name type="scientific">Linum trigynum</name>
    <dbReference type="NCBI Taxonomy" id="586398"/>
    <lineage>
        <taxon>Eukaryota</taxon>
        <taxon>Viridiplantae</taxon>
        <taxon>Streptophyta</taxon>
        <taxon>Embryophyta</taxon>
        <taxon>Tracheophyta</taxon>
        <taxon>Spermatophyta</taxon>
        <taxon>Magnoliopsida</taxon>
        <taxon>eudicotyledons</taxon>
        <taxon>Gunneridae</taxon>
        <taxon>Pentapetalae</taxon>
        <taxon>rosids</taxon>
        <taxon>fabids</taxon>
        <taxon>Malpighiales</taxon>
        <taxon>Linaceae</taxon>
        <taxon>Linum</taxon>
    </lineage>
</organism>
<accession>A0AAV2DWV5</accession>
<protein>
    <recommendedName>
        <fullName evidence="1">DUF4283 domain-containing protein</fullName>
    </recommendedName>
</protein>